<dbReference type="EMBL" id="DVNA01000019">
    <property type="protein sequence ID" value="HIU54357.1"/>
    <property type="molecule type" value="Genomic_DNA"/>
</dbReference>
<dbReference type="PANTHER" id="PTHR14969">
    <property type="entry name" value="SPHINGOSINE-1-PHOSPHATE PHOSPHOHYDROLASE"/>
    <property type="match status" value="1"/>
</dbReference>
<dbReference type="SUPFAM" id="SSF48317">
    <property type="entry name" value="Acid phosphatase/Vanadium-dependent haloperoxidase"/>
    <property type="match status" value="1"/>
</dbReference>
<dbReference type="CDD" id="cd01610">
    <property type="entry name" value="PAP2_like"/>
    <property type="match status" value="1"/>
</dbReference>
<accession>A0A9D1M6C6</accession>
<protein>
    <submittedName>
        <fullName evidence="2">Phosphatase PAP2 family protein</fullName>
    </submittedName>
</protein>
<feature type="domain" description="Phosphatidic acid phosphatase type 2/haloperoxidase" evidence="1">
    <location>
        <begin position="77"/>
        <end position="186"/>
    </location>
</feature>
<evidence type="ECO:0000259" key="1">
    <source>
        <dbReference type="SMART" id="SM00014"/>
    </source>
</evidence>
<dbReference type="Gene3D" id="1.20.144.10">
    <property type="entry name" value="Phosphatidic acid phosphatase type 2/haloperoxidase"/>
    <property type="match status" value="1"/>
</dbReference>
<dbReference type="PANTHER" id="PTHR14969:SF13">
    <property type="entry name" value="AT30094P"/>
    <property type="match status" value="1"/>
</dbReference>
<comment type="caution">
    <text evidence="2">The sequence shown here is derived from an EMBL/GenBank/DDBJ whole genome shotgun (WGS) entry which is preliminary data.</text>
</comment>
<gene>
    <name evidence="2" type="ORF">IAB03_00950</name>
</gene>
<evidence type="ECO:0000313" key="3">
    <source>
        <dbReference type="Proteomes" id="UP000824112"/>
    </source>
</evidence>
<dbReference type="InterPro" id="IPR036938">
    <property type="entry name" value="PAP2/HPO_sf"/>
</dbReference>
<reference evidence="2" key="2">
    <citation type="journal article" date="2021" name="PeerJ">
        <title>Extensive microbial diversity within the chicken gut microbiome revealed by metagenomics and culture.</title>
        <authorList>
            <person name="Gilroy R."/>
            <person name="Ravi A."/>
            <person name="Getino M."/>
            <person name="Pursley I."/>
            <person name="Horton D.L."/>
            <person name="Alikhan N.F."/>
            <person name="Baker D."/>
            <person name="Gharbi K."/>
            <person name="Hall N."/>
            <person name="Watson M."/>
            <person name="Adriaenssens E.M."/>
            <person name="Foster-Nyarko E."/>
            <person name="Jarju S."/>
            <person name="Secka A."/>
            <person name="Antonio M."/>
            <person name="Oren A."/>
            <person name="Chaudhuri R.R."/>
            <person name="La Ragione R."/>
            <person name="Hildebrand F."/>
            <person name="Pallen M.J."/>
        </authorList>
    </citation>
    <scope>NUCLEOTIDE SEQUENCE</scope>
    <source>
        <strain evidence="2">CHK158-818</strain>
    </source>
</reference>
<reference evidence="2" key="1">
    <citation type="submission" date="2020-10" db="EMBL/GenBank/DDBJ databases">
        <authorList>
            <person name="Gilroy R."/>
        </authorList>
    </citation>
    <scope>NUCLEOTIDE SEQUENCE</scope>
    <source>
        <strain evidence="2">CHK158-818</strain>
    </source>
</reference>
<sequence>MKYILGLCLSFFCVTNGFSQNPDIWLAERINRWDSKEVRQFSRIVSNSELAVALAVPAGIAIYGLYSDEKKYLNDAMVICASIAGSYALTQAFKLMIDRKRPYEKYPERIVCRDPSSSSSFPSSHTSVAFALATTLSLQYPRWEVIVPSMLWASAVGFARINQGVHYPTDVLGGMILGAGTAYLSYRINKWWLNKRSFQMPYAVRVGYPE</sequence>
<dbReference type="InterPro" id="IPR000326">
    <property type="entry name" value="PAP2/HPO"/>
</dbReference>
<organism evidence="2 3">
    <name type="scientific">Candidatus Gallibacteroides avistercoris</name>
    <dbReference type="NCBI Taxonomy" id="2840833"/>
    <lineage>
        <taxon>Bacteria</taxon>
        <taxon>Pseudomonadati</taxon>
        <taxon>Bacteroidota</taxon>
        <taxon>Bacteroidia</taxon>
        <taxon>Bacteroidales</taxon>
        <taxon>Bacteroidaceae</taxon>
        <taxon>Bacteroidaceae incertae sedis</taxon>
        <taxon>Candidatus Gallibacteroides</taxon>
    </lineage>
</organism>
<dbReference type="SMART" id="SM00014">
    <property type="entry name" value="acidPPc"/>
    <property type="match status" value="1"/>
</dbReference>
<name>A0A9D1M6C6_9BACT</name>
<dbReference type="Proteomes" id="UP000824112">
    <property type="component" value="Unassembled WGS sequence"/>
</dbReference>
<proteinExistence type="predicted"/>
<dbReference type="Pfam" id="PF01569">
    <property type="entry name" value="PAP2"/>
    <property type="match status" value="1"/>
</dbReference>
<evidence type="ECO:0000313" key="2">
    <source>
        <dbReference type="EMBL" id="HIU54357.1"/>
    </source>
</evidence>
<dbReference type="AlphaFoldDB" id="A0A9D1M6C6"/>